<dbReference type="PROSITE" id="PS00108">
    <property type="entry name" value="PROTEIN_KINASE_ST"/>
    <property type="match status" value="1"/>
</dbReference>
<keyword evidence="8 16" id="KW-0418">Kinase</keyword>
<keyword evidence="6" id="KW-0479">Metal-binding</keyword>
<dbReference type="InterPro" id="IPR000719">
    <property type="entry name" value="Prot_kinase_dom"/>
</dbReference>
<evidence type="ECO:0000256" key="12">
    <source>
        <dbReference type="ARBA" id="ARBA00048679"/>
    </source>
</evidence>
<evidence type="ECO:0000256" key="13">
    <source>
        <dbReference type="PROSITE-ProRule" id="PRU10141"/>
    </source>
</evidence>
<dbReference type="FunFam" id="3.30.200.20:FF:000097">
    <property type="entry name" value="Probable serine/threonine-protein kinase nek1"/>
    <property type="match status" value="1"/>
</dbReference>
<feature type="compositionally biased region" description="Basic and acidic residues" evidence="14">
    <location>
        <begin position="341"/>
        <end position="357"/>
    </location>
</feature>
<dbReference type="PANTHER" id="PTHR44899">
    <property type="entry name" value="CAMK FAMILY PROTEIN KINASE"/>
    <property type="match status" value="1"/>
</dbReference>
<evidence type="ECO:0000256" key="11">
    <source>
        <dbReference type="ARBA" id="ARBA00047899"/>
    </source>
</evidence>
<dbReference type="OMA" id="HTNDIDI"/>
<feature type="domain" description="Protein kinase" evidence="15">
    <location>
        <begin position="4"/>
        <end position="258"/>
    </location>
</feature>
<keyword evidence="4" id="KW-0723">Serine/threonine-protein kinase</keyword>
<dbReference type="PANTHER" id="PTHR44899:SF3">
    <property type="entry name" value="SERINE_THREONINE-PROTEIN KINASE NEK1"/>
    <property type="match status" value="1"/>
</dbReference>
<dbReference type="GO" id="GO:0004674">
    <property type="term" value="F:protein serine/threonine kinase activity"/>
    <property type="evidence" value="ECO:0007669"/>
    <property type="project" value="UniProtKB-KW"/>
</dbReference>
<comment type="cofactor">
    <cofactor evidence="1">
        <name>Mg(2+)</name>
        <dbReference type="ChEBI" id="CHEBI:18420"/>
    </cofactor>
</comment>
<dbReference type="Gene3D" id="1.10.510.10">
    <property type="entry name" value="Transferase(Phosphotransferase) domain 1"/>
    <property type="match status" value="1"/>
</dbReference>
<evidence type="ECO:0000256" key="14">
    <source>
        <dbReference type="SAM" id="MobiDB-lite"/>
    </source>
</evidence>
<protein>
    <recommendedName>
        <fullName evidence="3">non-specific serine/threonine protein kinase</fullName>
        <ecNumber evidence="3">2.7.11.1</ecNumber>
    </recommendedName>
</protein>
<dbReference type="Gene3D" id="3.30.200.20">
    <property type="entry name" value="Phosphorylase Kinase, domain 1"/>
    <property type="match status" value="1"/>
</dbReference>
<keyword evidence="17" id="KW-1185">Reference proteome</keyword>
<evidence type="ECO:0000256" key="2">
    <source>
        <dbReference type="ARBA" id="ARBA00010886"/>
    </source>
</evidence>
<feature type="compositionally biased region" description="Basic and acidic residues" evidence="14">
    <location>
        <begin position="421"/>
        <end position="431"/>
    </location>
</feature>
<dbReference type="Proteomes" id="UP000038009">
    <property type="component" value="Unassembled WGS sequence"/>
</dbReference>
<keyword evidence="5" id="KW-0808">Transferase</keyword>
<keyword evidence="7 13" id="KW-0547">Nucleotide-binding</keyword>
<dbReference type="SMART" id="SM00220">
    <property type="entry name" value="S_TKc"/>
    <property type="match status" value="1"/>
</dbReference>
<feature type="compositionally biased region" description="Low complexity" evidence="14">
    <location>
        <begin position="306"/>
        <end position="318"/>
    </location>
</feature>
<dbReference type="InterPro" id="IPR011009">
    <property type="entry name" value="Kinase-like_dom_sf"/>
</dbReference>
<dbReference type="InterPro" id="IPR008271">
    <property type="entry name" value="Ser/Thr_kinase_AS"/>
</dbReference>
<name>A0A0N1P9W7_LEPSE</name>
<evidence type="ECO:0000256" key="6">
    <source>
        <dbReference type="ARBA" id="ARBA00022723"/>
    </source>
</evidence>
<sequence>MEKYTQLKVLGKGSFGSAWLIQRNEDEAQFVAKEMRLAGLKPTERDSAQAEIEILRRLEHPNITRYVDHFEYRGSLFIVMEYADGGDLYMKIKQQNGQLLTEKEILQYFAQICLALAYLHERRILHRDLKTQNVFLTKDGVVKLGDFGISTVLRNTYELKHTICGTPYYFSPELCLNKPYNNKSDVWALGCILYEMTTLNHAFDGKNMKALVQKILKGVYPPIHPMYSSNLSRLISAMLQMDPHKRPNVSQVLDLNFIRESLLNLQRELQSARVGARSVISAEEKRRMQQAAAQRQEEYHRQELANAARVAQEQQQQENELRRRRMEEKQRQLQQQQEQALQERKRALEERVREQRRAQAQRAQTQEKMKAREKKWDQNLLVQAAEVRQKESVAPPLLQPAELQQQQQKSAVEAYREMRRQAAANKERNNRETGLYAPANDQQCGVAREAVISALPPGQPPPPRTPPSSHHYSSRKMTPEELDGARSQAFWQMRREAAKNRSKMLEREAALSSTSREQSSASNTTGTSSPLSQVDGQQKLGDAAVAARANSDHTSSNGGKRGLMGTPPAPQSHPRVAETEVLVDAAPAKNGGSSAAGAGGRTNEITFDANGMLPDGEEGLRNFLNGEAAAAYPTAAEERRRNEDYHALDTIISETLRGDANKKFSKEDFDDKAFEEDTDPSKLVLDGKVFHLPNVSATDPLMHRIESLRIFLETEMGDEDLLNCYRAMNNISNSDDEAMQQLQNALPLSKQRFIPLVAHLIVCEDAFNRQGASAQVPPL</sequence>
<comment type="caution">
    <text evidence="16">The sequence shown here is derived from an EMBL/GenBank/DDBJ whole genome shotgun (WGS) entry which is preliminary data.</text>
</comment>
<dbReference type="OrthoDB" id="248923at2759"/>
<evidence type="ECO:0000256" key="3">
    <source>
        <dbReference type="ARBA" id="ARBA00012513"/>
    </source>
</evidence>
<evidence type="ECO:0000256" key="7">
    <source>
        <dbReference type="ARBA" id="ARBA00022741"/>
    </source>
</evidence>
<organism evidence="16 17">
    <name type="scientific">Leptomonas seymouri</name>
    <dbReference type="NCBI Taxonomy" id="5684"/>
    <lineage>
        <taxon>Eukaryota</taxon>
        <taxon>Discoba</taxon>
        <taxon>Euglenozoa</taxon>
        <taxon>Kinetoplastea</taxon>
        <taxon>Metakinetoplastina</taxon>
        <taxon>Trypanosomatida</taxon>
        <taxon>Trypanosomatidae</taxon>
        <taxon>Leishmaniinae</taxon>
        <taxon>Leptomonas</taxon>
    </lineage>
</organism>
<dbReference type="InterPro" id="IPR017441">
    <property type="entry name" value="Protein_kinase_ATP_BS"/>
</dbReference>
<dbReference type="GO" id="GO:0005524">
    <property type="term" value="F:ATP binding"/>
    <property type="evidence" value="ECO:0007669"/>
    <property type="project" value="UniProtKB-UniRule"/>
</dbReference>
<keyword evidence="10" id="KW-0460">Magnesium</keyword>
<dbReference type="GO" id="GO:0046872">
    <property type="term" value="F:metal ion binding"/>
    <property type="evidence" value="ECO:0007669"/>
    <property type="project" value="UniProtKB-KW"/>
</dbReference>
<dbReference type="SUPFAM" id="SSF56112">
    <property type="entry name" value="Protein kinase-like (PK-like)"/>
    <property type="match status" value="1"/>
</dbReference>
<comment type="catalytic activity">
    <reaction evidence="11">
        <text>L-threonyl-[protein] + ATP = O-phospho-L-threonyl-[protein] + ADP + H(+)</text>
        <dbReference type="Rhea" id="RHEA:46608"/>
        <dbReference type="Rhea" id="RHEA-COMP:11060"/>
        <dbReference type="Rhea" id="RHEA-COMP:11605"/>
        <dbReference type="ChEBI" id="CHEBI:15378"/>
        <dbReference type="ChEBI" id="CHEBI:30013"/>
        <dbReference type="ChEBI" id="CHEBI:30616"/>
        <dbReference type="ChEBI" id="CHEBI:61977"/>
        <dbReference type="ChEBI" id="CHEBI:456216"/>
        <dbReference type="EC" id="2.7.11.1"/>
    </reaction>
</comment>
<evidence type="ECO:0000259" key="15">
    <source>
        <dbReference type="PROSITE" id="PS50011"/>
    </source>
</evidence>
<evidence type="ECO:0000256" key="4">
    <source>
        <dbReference type="ARBA" id="ARBA00022527"/>
    </source>
</evidence>
<dbReference type="EMBL" id="LJSK01000279">
    <property type="protein sequence ID" value="KPI84204.1"/>
    <property type="molecule type" value="Genomic_DNA"/>
</dbReference>
<feature type="compositionally biased region" description="Pro residues" evidence="14">
    <location>
        <begin position="457"/>
        <end position="466"/>
    </location>
</feature>
<dbReference type="AlphaFoldDB" id="A0A0N1P9W7"/>
<evidence type="ECO:0000256" key="8">
    <source>
        <dbReference type="ARBA" id="ARBA00022777"/>
    </source>
</evidence>
<dbReference type="FunFam" id="1.10.510.10:FF:000172">
    <property type="entry name" value="serine/threonine-protein kinase Nek1 isoform X1"/>
    <property type="match status" value="1"/>
</dbReference>
<dbReference type="EC" id="2.7.11.1" evidence="3"/>
<evidence type="ECO:0000256" key="1">
    <source>
        <dbReference type="ARBA" id="ARBA00001946"/>
    </source>
</evidence>
<feature type="compositionally biased region" description="Basic and acidic residues" evidence="14">
    <location>
        <begin position="493"/>
        <end position="509"/>
    </location>
</feature>
<dbReference type="PROSITE" id="PS00107">
    <property type="entry name" value="PROTEIN_KINASE_ATP"/>
    <property type="match status" value="1"/>
</dbReference>
<feature type="compositionally biased region" description="Basic and acidic residues" evidence="14">
    <location>
        <begin position="319"/>
        <end position="331"/>
    </location>
</feature>
<dbReference type="Pfam" id="PF00069">
    <property type="entry name" value="Pkinase"/>
    <property type="match status" value="1"/>
</dbReference>
<proteinExistence type="inferred from homology"/>
<evidence type="ECO:0000313" key="17">
    <source>
        <dbReference type="Proteomes" id="UP000038009"/>
    </source>
</evidence>
<gene>
    <name evidence="16" type="ORF">ABL78_6744</name>
</gene>
<comment type="similarity">
    <text evidence="2">Belongs to the protein kinase superfamily. NEK Ser/Thr protein kinase family. NIMA subfamily.</text>
</comment>
<feature type="binding site" evidence="13">
    <location>
        <position position="33"/>
    </location>
    <ligand>
        <name>ATP</name>
        <dbReference type="ChEBI" id="CHEBI:30616"/>
    </ligand>
</feature>
<feature type="region of interest" description="Disordered" evidence="14">
    <location>
        <begin position="306"/>
        <end position="364"/>
    </location>
</feature>
<keyword evidence="9 13" id="KW-0067">ATP-binding</keyword>
<feature type="region of interest" description="Disordered" evidence="14">
    <location>
        <begin position="421"/>
        <end position="575"/>
    </location>
</feature>
<dbReference type="VEuPathDB" id="TriTrypDB:Lsey_0279_0070"/>
<dbReference type="PROSITE" id="PS50011">
    <property type="entry name" value="PROTEIN_KINASE_DOM"/>
    <property type="match status" value="1"/>
</dbReference>
<accession>A0A0N1P9W7</accession>
<evidence type="ECO:0000256" key="5">
    <source>
        <dbReference type="ARBA" id="ARBA00022679"/>
    </source>
</evidence>
<dbReference type="CDD" id="cd08215">
    <property type="entry name" value="STKc_Nek"/>
    <property type="match status" value="1"/>
</dbReference>
<evidence type="ECO:0000256" key="10">
    <source>
        <dbReference type="ARBA" id="ARBA00022842"/>
    </source>
</evidence>
<reference evidence="16 17" key="1">
    <citation type="journal article" date="2015" name="PLoS Pathog.">
        <title>Leptomonas seymouri: Adaptations to the Dixenous Life Cycle Analyzed by Genome Sequencing, Transcriptome Profiling and Co-infection with Leishmania donovani.</title>
        <authorList>
            <person name="Kraeva N."/>
            <person name="Butenko A."/>
            <person name="Hlavacova J."/>
            <person name="Kostygov A."/>
            <person name="Myskova J."/>
            <person name="Grybchuk D."/>
            <person name="Lestinova T."/>
            <person name="Votypka J."/>
            <person name="Volf P."/>
            <person name="Opperdoes F."/>
            <person name="Flegontov P."/>
            <person name="Lukes J."/>
            <person name="Yurchenko V."/>
        </authorList>
    </citation>
    <scope>NUCLEOTIDE SEQUENCE [LARGE SCALE GENOMIC DNA]</scope>
    <source>
        <strain evidence="16 17">ATCC 30220</strain>
    </source>
</reference>
<evidence type="ECO:0000256" key="9">
    <source>
        <dbReference type="ARBA" id="ARBA00022840"/>
    </source>
</evidence>
<feature type="compositionally biased region" description="Polar residues" evidence="14">
    <location>
        <begin position="511"/>
        <end position="536"/>
    </location>
</feature>
<evidence type="ECO:0000313" key="16">
    <source>
        <dbReference type="EMBL" id="KPI84204.1"/>
    </source>
</evidence>
<comment type="catalytic activity">
    <reaction evidence="12">
        <text>L-seryl-[protein] + ATP = O-phospho-L-seryl-[protein] + ADP + H(+)</text>
        <dbReference type="Rhea" id="RHEA:17989"/>
        <dbReference type="Rhea" id="RHEA-COMP:9863"/>
        <dbReference type="Rhea" id="RHEA-COMP:11604"/>
        <dbReference type="ChEBI" id="CHEBI:15378"/>
        <dbReference type="ChEBI" id="CHEBI:29999"/>
        <dbReference type="ChEBI" id="CHEBI:30616"/>
        <dbReference type="ChEBI" id="CHEBI:83421"/>
        <dbReference type="ChEBI" id="CHEBI:456216"/>
        <dbReference type="EC" id="2.7.11.1"/>
    </reaction>
</comment>
<dbReference type="InterPro" id="IPR051131">
    <property type="entry name" value="NEK_Ser/Thr_kinase_NIMA"/>
</dbReference>